<dbReference type="Gene3D" id="3.20.20.140">
    <property type="entry name" value="Metal-dependent hydrolases"/>
    <property type="match status" value="1"/>
</dbReference>
<evidence type="ECO:0000256" key="1">
    <source>
        <dbReference type="SAM" id="MobiDB-lite"/>
    </source>
</evidence>
<accession>A0ABP7MV51</accession>
<keyword evidence="3" id="KW-1185">Reference proteome</keyword>
<dbReference type="RefSeq" id="WP_345285134.1">
    <property type="nucleotide sequence ID" value="NZ_BAABAJ010000014.1"/>
</dbReference>
<sequence length="302" mass="31569">MADLDDRSPLSASVAAADPPTAAEKGRTAWARALLAAHPVLEGHAELPPSAGPEEFPTAGTAEVGARFWSLLVDPDEGVIGTLRRIDAARSLVAARPESLCLARTTAEIARARRSGRVAAVLGPVGWTALGGSGATLRAYRALGVRAVNLTRFDRFAREAVREMNRVGLAVDLSGADPDTVRRALAATRAPALLTRAAPEDLPDDVLRLLGGNGAVCMVPVAGDPHATADVLDRVRARAGPHGVGLSRALSPGLGYVPLFAELLRRGWSAPELVGLAHANVTRALRETEYLARGRRARPAAA</sequence>
<dbReference type="PANTHER" id="PTHR10443">
    <property type="entry name" value="MICROSOMAL DIPEPTIDASE"/>
    <property type="match status" value="1"/>
</dbReference>
<evidence type="ECO:0000313" key="3">
    <source>
        <dbReference type="Proteomes" id="UP001501000"/>
    </source>
</evidence>
<dbReference type="InterPro" id="IPR032466">
    <property type="entry name" value="Metal_Hydrolase"/>
</dbReference>
<evidence type="ECO:0000313" key="2">
    <source>
        <dbReference type="EMBL" id="GAA3928696.1"/>
    </source>
</evidence>
<feature type="compositionally biased region" description="Low complexity" evidence="1">
    <location>
        <begin position="11"/>
        <end position="23"/>
    </location>
</feature>
<reference evidence="3" key="1">
    <citation type="journal article" date="2019" name="Int. J. Syst. Evol. Microbiol.">
        <title>The Global Catalogue of Microorganisms (GCM) 10K type strain sequencing project: providing services to taxonomists for standard genome sequencing and annotation.</title>
        <authorList>
            <consortium name="The Broad Institute Genomics Platform"/>
            <consortium name="The Broad Institute Genome Sequencing Center for Infectious Disease"/>
            <person name="Wu L."/>
            <person name="Ma J."/>
        </authorList>
    </citation>
    <scope>NUCLEOTIDE SEQUENCE [LARGE SCALE GENOMIC DNA]</scope>
    <source>
        <strain evidence="3">JCM 16956</strain>
    </source>
</reference>
<organism evidence="2 3">
    <name type="scientific">Streptomyces gulbargensis</name>
    <dbReference type="NCBI Taxonomy" id="364901"/>
    <lineage>
        <taxon>Bacteria</taxon>
        <taxon>Bacillati</taxon>
        <taxon>Actinomycetota</taxon>
        <taxon>Actinomycetes</taxon>
        <taxon>Kitasatosporales</taxon>
        <taxon>Streptomycetaceae</taxon>
        <taxon>Streptomyces</taxon>
    </lineage>
</organism>
<dbReference type="PANTHER" id="PTHR10443:SF12">
    <property type="entry name" value="DIPEPTIDASE"/>
    <property type="match status" value="1"/>
</dbReference>
<proteinExistence type="predicted"/>
<protein>
    <submittedName>
        <fullName evidence="2">Dipeptidase</fullName>
    </submittedName>
</protein>
<dbReference type="Pfam" id="PF01244">
    <property type="entry name" value="Peptidase_M19"/>
    <property type="match status" value="2"/>
</dbReference>
<comment type="caution">
    <text evidence="2">The sequence shown here is derived from an EMBL/GenBank/DDBJ whole genome shotgun (WGS) entry which is preliminary data.</text>
</comment>
<feature type="region of interest" description="Disordered" evidence="1">
    <location>
        <begin position="1"/>
        <end position="23"/>
    </location>
</feature>
<gene>
    <name evidence="2" type="ORF">GCM10022244_42250</name>
</gene>
<name>A0ABP7MV51_9ACTN</name>
<dbReference type="EMBL" id="BAABAJ010000014">
    <property type="protein sequence ID" value="GAA3928696.1"/>
    <property type="molecule type" value="Genomic_DNA"/>
</dbReference>
<dbReference type="Proteomes" id="UP001501000">
    <property type="component" value="Unassembled WGS sequence"/>
</dbReference>
<dbReference type="InterPro" id="IPR008257">
    <property type="entry name" value="Pept_M19"/>
</dbReference>
<dbReference type="SUPFAM" id="SSF51556">
    <property type="entry name" value="Metallo-dependent hydrolases"/>
    <property type="match status" value="1"/>
</dbReference>